<proteinExistence type="predicted"/>
<dbReference type="PATRIC" id="fig|1462.6.peg.1722"/>
<comment type="caution">
    <text evidence="1">The sequence shown here is derived from an EMBL/GenBank/DDBJ whole genome shotgun (WGS) entry which is preliminary data.</text>
</comment>
<dbReference type="AlphaFoldDB" id="A0A0D8BWB7"/>
<evidence type="ECO:0000313" key="2">
    <source>
        <dbReference type="Proteomes" id="UP000032522"/>
    </source>
</evidence>
<name>A0A0D8BWB7_GEOKU</name>
<reference evidence="1 2" key="1">
    <citation type="submission" date="2015-01" db="EMBL/GenBank/DDBJ databases">
        <authorList>
            <person name="Filippidou S."/>
            <person name="Jeanneret N."/>
            <person name="Russel-Delif L."/>
            <person name="Junier T."/>
            <person name="Wunderlin T."/>
            <person name="Molina V."/>
            <person name="Johnson S.L."/>
            <person name="Davenport K.W."/>
            <person name="Chain P.S."/>
            <person name="Dorador C."/>
            <person name="Junier P."/>
        </authorList>
    </citation>
    <scope>NUCLEOTIDE SEQUENCE [LARGE SCALE GENOMIC DNA]</scope>
    <source>
        <strain evidence="1 2">Et7/4</strain>
    </source>
</reference>
<sequence length="157" mass="17072">MKSKVENNVLNSKALELQSSAMQLQSAQMVSSSFSLIDSGSNLSGKFKYYAYTQKIWVVQSEGESKNPIETSNNSSDLQSFRNSVNNLRGSEIRFQAAWVTGVSSTMVAVITSPTGWGPIVATLTAAGATVAAIAEAYNSYMLAKDCRFYFGRITLR</sequence>
<protein>
    <submittedName>
        <fullName evidence="1">Uncharacterized protein</fullName>
    </submittedName>
</protein>
<evidence type="ECO:0000313" key="1">
    <source>
        <dbReference type="EMBL" id="KJE28491.1"/>
    </source>
</evidence>
<dbReference type="NCBIfam" id="NF035925">
    <property type="entry name" value="Geo26A_fam"/>
    <property type="match status" value="1"/>
</dbReference>
<accession>A0A0D8BWB7</accession>
<organism evidence="1 2">
    <name type="scientific">Geobacillus kaustophilus</name>
    <dbReference type="NCBI Taxonomy" id="1462"/>
    <lineage>
        <taxon>Bacteria</taxon>
        <taxon>Bacillati</taxon>
        <taxon>Bacillota</taxon>
        <taxon>Bacilli</taxon>
        <taxon>Bacillales</taxon>
        <taxon>Anoxybacillaceae</taxon>
        <taxon>Geobacillus</taxon>
        <taxon>Geobacillus thermoleovorans group</taxon>
    </lineage>
</organism>
<dbReference type="EMBL" id="JYBP01000003">
    <property type="protein sequence ID" value="KJE28491.1"/>
    <property type="molecule type" value="Genomic_DNA"/>
</dbReference>
<dbReference type="Proteomes" id="UP000032522">
    <property type="component" value="Unassembled WGS sequence"/>
</dbReference>
<gene>
    <name evidence="1" type="ORF">LG52_1518</name>
</gene>